<protein>
    <submittedName>
        <fullName evidence="1">Uncharacterized protein</fullName>
    </submittedName>
</protein>
<dbReference type="PANTHER" id="PTHR47599">
    <property type="entry name" value="CELL-TO-CELL MOVEMENT PROTEIN"/>
    <property type="match status" value="1"/>
</dbReference>
<accession>A0A8F1N6L8</accession>
<organism evidence="1">
    <name type="scientific">Zelkova schneideriana</name>
    <dbReference type="NCBI Taxonomy" id="172643"/>
    <lineage>
        <taxon>Eukaryota</taxon>
        <taxon>Viridiplantae</taxon>
        <taxon>Streptophyta</taxon>
        <taxon>Embryophyta</taxon>
        <taxon>Tracheophyta</taxon>
        <taxon>Spermatophyta</taxon>
        <taxon>Magnoliopsida</taxon>
        <taxon>eudicotyledons</taxon>
        <taxon>Gunneridae</taxon>
        <taxon>Pentapetalae</taxon>
        <taxon>rosids</taxon>
        <taxon>fabids</taxon>
        <taxon>Rosales</taxon>
        <taxon>Ulmaceae</taxon>
        <taxon>Zelkova</taxon>
    </lineage>
</organism>
<name>A0A8F1N6L8_9ROSA</name>
<geneLocation type="mitochondrion" evidence="1"/>
<sequence length="161" mass="18095">MSISLKAIFKLLDSVVFLIQRSKKVSLRCHKIMTLHSNANILDVHKIRRFRSMGLHFIHFGMLQVGIRPLTRKDLNTSALVCALDTRHHSFKDALLGAVQAPLHDGPIYFNVYPNFTCSLSDPHLNRSLRLKIKTHGFNMLEGSLAPLSSCGGYVLRCSTP</sequence>
<dbReference type="InterPro" id="IPR051596">
    <property type="entry name" value="Caulimoviridae_Movement"/>
</dbReference>
<keyword evidence="1" id="KW-0496">Mitochondrion</keyword>
<reference evidence="1" key="1">
    <citation type="submission" date="2021-03" db="EMBL/GenBank/DDBJ databases">
        <authorList>
            <person name="Liu X."/>
        </authorList>
    </citation>
    <scope>NUCLEOTIDE SEQUENCE</scope>
    <source>
        <strain evidence="1">Mt1</strain>
    </source>
</reference>
<dbReference type="PANTHER" id="PTHR47599:SF4">
    <property type="entry name" value="POLYPROTEIN"/>
    <property type="match status" value="1"/>
</dbReference>
<dbReference type="AlphaFoldDB" id="A0A8F1N6L8"/>
<dbReference type="Pfam" id="PF01107">
    <property type="entry name" value="MP"/>
    <property type="match status" value="1"/>
</dbReference>
<proteinExistence type="predicted"/>
<dbReference type="InterPro" id="IPR028919">
    <property type="entry name" value="Viral_movement"/>
</dbReference>
<dbReference type="EMBL" id="MW717907">
    <property type="protein sequence ID" value="QWQ49865.1"/>
    <property type="molecule type" value="Genomic_DNA"/>
</dbReference>
<gene>
    <name evidence="1" type="primary">ORF161</name>
</gene>
<evidence type="ECO:0000313" key="1">
    <source>
        <dbReference type="EMBL" id="QWQ49865.1"/>
    </source>
</evidence>